<keyword evidence="5" id="KW-1133">Transmembrane helix</keyword>
<evidence type="ECO:0000256" key="5">
    <source>
        <dbReference type="SAM" id="Phobius"/>
    </source>
</evidence>
<dbReference type="GO" id="GO:0004788">
    <property type="term" value="F:thiamine diphosphokinase activity"/>
    <property type="evidence" value="ECO:0007669"/>
    <property type="project" value="InterPro"/>
</dbReference>
<dbReference type="PATRIC" id="fig|1224163.3.peg.1302"/>
<dbReference type="STRING" id="1224163.B841_06480"/>
<dbReference type="GO" id="GO:0009229">
    <property type="term" value="P:thiamine diphosphate biosynthetic process"/>
    <property type="evidence" value="ECO:0007669"/>
    <property type="project" value="InterPro"/>
</dbReference>
<evidence type="ECO:0000256" key="1">
    <source>
        <dbReference type="ARBA" id="ARBA00022679"/>
    </source>
</evidence>
<dbReference type="InterPro" id="IPR047795">
    <property type="entry name" value="Put_SteA-like"/>
</dbReference>
<dbReference type="HOGENOM" id="CLU_046690_0_0_11"/>
<feature type="transmembrane region" description="Helical" evidence="5">
    <location>
        <begin position="352"/>
        <end position="373"/>
    </location>
</feature>
<evidence type="ECO:0000313" key="8">
    <source>
        <dbReference type="Proteomes" id="UP000015388"/>
    </source>
</evidence>
<keyword evidence="5" id="KW-0472">Membrane</keyword>
<dbReference type="Proteomes" id="UP000015388">
    <property type="component" value="Chromosome"/>
</dbReference>
<keyword evidence="8" id="KW-1185">Reference proteome</keyword>
<feature type="domain" description="SteA-like C-terminal" evidence="6">
    <location>
        <begin position="341"/>
        <end position="391"/>
    </location>
</feature>
<dbReference type="Pfam" id="PF12555">
    <property type="entry name" value="SteA-like_C"/>
    <property type="match status" value="1"/>
</dbReference>
<dbReference type="SUPFAM" id="SSF63999">
    <property type="entry name" value="Thiamin pyrophosphokinase, catalytic domain"/>
    <property type="match status" value="1"/>
</dbReference>
<reference evidence="7 8" key="1">
    <citation type="submission" date="2012-11" db="EMBL/GenBank/DDBJ databases">
        <title>The complete genome sequence of Corynebacterium maris Coryn-1 (=DSM 45190).</title>
        <authorList>
            <person name="Schaffert L."/>
            <person name="Albersmeier A."/>
            <person name="Kalinowski J."/>
            <person name="Ruckert C."/>
        </authorList>
    </citation>
    <scope>NUCLEOTIDE SEQUENCE [LARGE SCALE GENOMIC DNA]</scope>
    <source>
        <strain evidence="8">Coryn-1</strain>
    </source>
</reference>
<dbReference type="RefSeq" id="WP_020934702.1">
    <property type="nucleotide sequence ID" value="NC_021915.1"/>
</dbReference>
<evidence type="ECO:0000313" key="7">
    <source>
        <dbReference type="EMBL" id="AGS34769.1"/>
    </source>
</evidence>
<keyword evidence="4" id="KW-0067">ATP-binding</keyword>
<dbReference type="EMBL" id="CP003924">
    <property type="protein sequence ID" value="AGS34769.1"/>
    <property type="molecule type" value="Genomic_DNA"/>
</dbReference>
<evidence type="ECO:0000256" key="4">
    <source>
        <dbReference type="ARBA" id="ARBA00022840"/>
    </source>
</evidence>
<gene>
    <name evidence="7" type="ORF">B841_06480</name>
</gene>
<dbReference type="KEGG" id="cmd:B841_06480"/>
<organism evidence="7 8">
    <name type="scientific">Corynebacterium maris DSM 45190</name>
    <dbReference type="NCBI Taxonomy" id="1224163"/>
    <lineage>
        <taxon>Bacteria</taxon>
        <taxon>Bacillati</taxon>
        <taxon>Actinomycetota</taxon>
        <taxon>Actinomycetes</taxon>
        <taxon>Mycobacteriales</taxon>
        <taxon>Corynebacteriaceae</taxon>
        <taxon>Corynebacterium</taxon>
    </lineage>
</organism>
<dbReference type="GO" id="GO:0016301">
    <property type="term" value="F:kinase activity"/>
    <property type="evidence" value="ECO:0007669"/>
    <property type="project" value="UniProtKB-KW"/>
</dbReference>
<evidence type="ECO:0000259" key="6">
    <source>
        <dbReference type="Pfam" id="PF12555"/>
    </source>
</evidence>
<keyword evidence="5" id="KW-0812">Transmembrane</keyword>
<evidence type="ECO:0000256" key="2">
    <source>
        <dbReference type="ARBA" id="ARBA00022741"/>
    </source>
</evidence>
<keyword evidence="2" id="KW-0547">Nucleotide-binding</keyword>
<proteinExistence type="predicted"/>
<dbReference type="GO" id="GO:0005524">
    <property type="term" value="F:ATP binding"/>
    <property type="evidence" value="ECO:0007669"/>
    <property type="project" value="UniProtKB-KW"/>
</dbReference>
<dbReference type="AlphaFoldDB" id="S5SUA6"/>
<sequence>MSETTRPAEQTSTAATIEGALRDCTVGGRGRKRIRKGDIAVIDSADLTSREAQTLIDAEPVAVVNMSRFTTGTVPNYGPLMLLREGIPLFDNAGPGVTDGFRDGAKKGSVVVDGTLHNGVKVIGKAEPFSQEAAEAGFTEAQRSFLGRMESNLSDAVEFMHSESPLLVDGLGIPDVEDEIRGRKVLVVSPGPEHRRQVDDLRNFIREYDPVLIGVESSADTLLDLGYRPDFVIGNPVNIAAETLRSGARVILPADPEGHATGLERIQELGVGAMTFPAATDSPTDLALLMANYHEAEIIVAAGTRVDLDGMFHDQKNATPAALLTRAKVGPKLVDADVIVTLYTVSSGRGTAWLWALLGVLVALAAIILVVGLGGDESFTDNLIDTWNGIALTVQGWFN</sequence>
<dbReference type="InterPro" id="IPR036759">
    <property type="entry name" value="TPK_catalytic_sf"/>
</dbReference>
<dbReference type="eggNOG" id="COG4825">
    <property type="taxonomic scope" value="Bacteria"/>
</dbReference>
<protein>
    <recommendedName>
        <fullName evidence="6">SteA-like C-terminal domain-containing protein</fullName>
    </recommendedName>
</protein>
<dbReference type="InterPro" id="IPR022215">
    <property type="entry name" value="SteA-like_C"/>
</dbReference>
<dbReference type="NCBIfam" id="NF040608">
    <property type="entry name" value="division_SteA"/>
    <property type="match status" value="1"/>
</dbReference>
<name>S5SUA6_9CORY</name>
<evidence type="ECO:0000256" key="3">
    <source>
        <dbReference type="ARBA" id="ARBA00022777"/>
    </source>
</evidence>
<accession>S5SUA6</accession>
<keyword evidence="3" id="KW-0418">Kinase</keyword>
<keyword evidence="1" id="KW-0808">Transferase</keyword>